<dbReference type="Proteomes" id="UP001152622">
    <property type="component" value="Chromosome 16"/>
</dbReference>
<protein>
    <submittedName>
        <fullName evidence="2">Uncharacterized protein</fullName>
    </submittedName>
</protein>
<sequence length="157" mass="16910">MRGVGGGQAEKRGPRTDGPRRAPDRMGAHLTTISLSRDRRDSSWHSALGSETDRPLLAVGSPSLLRHMCQASVFIWVTSLRTACAASLAGSEEPAMRMAPATRGTVLTGLAGRRLKADAHSEERCYRQALKARNCAPSRVKSSPLHEGPCLRLQILG</sequence>
<evidence type="ECO:0000313" key="3">
    <source>
        <dbReference type="Proteomes" id="UP001152622"/>
    </source>
</evidence>
<name>A0A9Q1EJY2_SYNKA</name>
<accession>A0A9Q1EJY2</accession>
<dbReference type="AlphaFoldDB" id="A0A9Q1EJY2"/>
<feature type="compositionally biased region" description="Basic and acidic residues" evidence="1">
    <location>
        <begin position="9"/>
        <end position="27"/>
    </location>
</feature>
<organism evidence="2 3">
    <name type="scientific">Synaphobranchus kaupii</name>
    <name type="common">Kaup's arrowtooth eel</name>
    <dbReference type="NCBI Taxonomy" id="118154"/>
    <lineage>
        <taxon>Eukaryota</taxon>
        <taxon>Metazoa</taxon>
        <taxon>Chordata</taxon>
        <taxon>Craniata</taxon>
        <taxon>Vertebrata</taxon>
        <taxon>Euteleostomi</taxon>
        <taxon>Actinopterygii</taxon>
        <taxon>Neopterygii</taxon>
        <taxon>Teleostei</taxon>
        <taxon>Anguilliformes</taxon>
        <taxon>Synaphobranchidae</taxon>
        <taxon>Synaphobranchus</taxon>
    </lineage>
</organism>
<feature type="region of interest" description="Disordered" evidence="1">
    <location>
        <begin position="1"/>
        <end position="37"/>
    </location>
</feature>
<evidence type="ECO:0000313" key="2">
    <source>
        <dbReference type="EMBL" id="KAJ8340182.1"/>
    </source>
</evidence>
<comment type="caution">
    <text evidence="2">The sequence shown here is derived from an EMBL/GenBank/DDBJ whole genome shotgun (WGS) entry which is preliminary data.</text>
</comment>
<reference evidence="2" key="1">
    <citation type="journal article" date="2023" name="Science">
        <title>Genome structures resolve the early diversification of teleost fishes.</title>
        <authorList>
            <person name="Parey E."/>
            <person name="Louis A."/>
            <person name="Montfort J."/>
            <person name="Bouchez O."/>
            <person name="Roques C."/>
            <person name="Iampietro C."/>
            <person name="Lluch J."/>
            <person name="Castinel A."/>
            <person name="Donnadieu C."/>
            <person name="Desvignes T."/>
            <person name="Floi Bucao C."/>
            <person name="Jouanno E."/>
            <person name="Wen M."/>
            <person name="Mejri S."/>
            <person name="Dirks R."/>
            <person name="Jansen H."/>
            <person name="Henkel C."/>
            <person name="Chen W.J."/>
            <person name="Zahm M."/>
            <person name="Cabau C."/>
            <person name="Klopp C."/>
            <person name="Thompson A.W."/>
            <person name="Robinson-Rechavi M."/>
            <person name="Braasch I."/>
            <person name="Lecointre G."/>
            <person name="Bobe J."/>
            <person name="Postlethwait J.H."/>
            <person name="Berthelot C."/>
            <person name="Roest Crollius H."/>
            <person name="Guiguen Y."/>
        </authorList>
    </citation>
    <scope>NUCLEOTIDE SEQUENCE</scope>
    <source>
        <strain evidence="2">WJC10195</strain>
    </source>
</reference>
<gene>
    <name evidence="2" type="ORF">SKAU_G00348150</name>
</gene>
<proteinExistence type="predicted"/>
<dbReference type="EMBL" id="JAINUF010000016">
    <property type="protein sequence ID" value="KAJ8340182.1"/>
    <property type="molecule type" value="Genomic_DNA"/>
</dbReference>
<keyword evidence="3" id="KW-1185">Reference proteome</keyword>
<evidence type="ECO:0000256" key="1">
    <source>
        <dbReference type="SAM" id="MobiDB-lite"/>
    </source>
</evidence>